<evidence type="ECO:0008006" key="3">
    <source>
        <dbReference type="Google" id="ProtNLM"/>
    </source>
</evidence>
<dbReference type="InterPro" id="IPR012871">
    <property type="entry name" value="DUF1668_ORYSA"/>
</dbReference>
<proteinExistence type="predicted"/>
<evidence type="ECO:0000313" key="2">
    <source>
        <dbReference type="EMBL" id="RCV14579.1"/>
    </source>
</evidence>
<name>A0A368Q9G2_SETIT</name>
<reference evidence="2" key="2">
    <citation type="submission" date="2015-07" db="EMBL/GenBank/DDBJ databases">
        <authorList>
            <person name="Noorani M."/>
        </authorList>
    </citation>
    <scope>NUCLEOTIDE SEQUENCE</scope>
    <source>
        <strain evidence="2">Yugu1</strain>
    </source>
</reference>
<evidence type="ECO:0000256" key="1">
    <source>
        <dbReference type="SAM" id="MobiDB-lite"/>
    </source>
</evidence>
<dbReference type="AlphaFoldDB" id="A0A368Q9G2"/>
<accession>A0A368Q9G2</accession>
<sequence>MVSKLEEGSSSSKRRRRDDDYAKQSTCRPRRKQHLYLALDDWNGGVAGGWPMAFAALGTNIFIATNPRSQGDRAPPTLVYDTNTSALTVGPRVPNNIRDLNDAMAAGETLYALTSVPYPEYSSLHALSWAPTDIPDPEPWDPAMEWSWNTAPSPRPPPCDGIDVIAYALHPDGRTVFVSTGFSTHSLDAGSGVWKDLGDWVLPFRGQAFFDADLDAWVGLHHTYYGYICCCPVASRGTAATRAPECRMLMEKLFRRKEEDPKHRSLLRGKEITLTYMGDSRFALVENILRTDDYNDGSVLHITLFGLKYDHKGELQTKVRRATRSYAVSKNNPMFSHAAFWM</sequence>
<feature type="region of interest" description="Disordered" evidence="1">
    <location>
        <begin position="1"/>
        <end position="26"/>
    </location>
</feature>
<dbReference type="EMBL" id="CM003529">
    <property type="protein sequence ID" value="RCV14579.1"/>
    <property type="molecule type" value="Genomic_DNA"/>
</dbReference>
<organism evidence="2">
    <name type="scientific">Setaria italica</name>
    <name type="common">Foxtail millet</name>
    <name type="synonym">Panicum italicum</name>
    <dbReference type="NCBI Taxonomy" id="4555"/>
    <lineage>
        <taxon>Eukaryota</taxon>
        <taxon>Viridiplantae</taxon>
        <taxon>Streptophyta</taxon>
        <taxon>Embryophyta</taxon>
        <taxon>Tracheophyta</taxon>
        <taxon>Spermatophyta</taxon>
        <taxon>Magnoliopsida</taxon>
        <taxon>Liliopsida</taxon>
        <taxon>Poales</taxon>
        <taxon>Poaceae</taxon>
        <taxon>PACMAD clade</taxon>
        <taxon>Panicoideae</taxon>
        <taxon>Panicodae</taxon>
        <taxon>Paniceae</taxon>
        <taxon>Cenchrinae</taxon>
        <taxon>Setaria</taxon>
    </lineage>
</organism>
<protein>
    <recommendedName>
        <fullName evidence="3">DUF1618 domain-containing protein</fullName>
    </recommendedName>
</protein>
<dbReference type="Pfam" id="PF07893">
    <property type="entry name" value="DUF1668"/>
    <property type="match status" value="1"/>
</dbReference>
<dbReference type="PANTHER" id="PTHR33085">
    <property type="entry name" value="OS12G0113100 PROTEIN-RELATED"/>
    <property type="match status" value="1"/>
</dbReference>
<dbReference type="OrthoDB" id="582849at2759"/>
<reference evidence="2" key="1">
    <citation type="journal article" date="2012" name="Nat. Biotechnol.">
        <title>Reference genome sequence of the model plant Setaria.</title>
        <authorList>
            <person name="Bennetzen J.L."/>
            <person name="Schmutz J."/>
            <person name="Wang H."/>
            <person name="Percifield R."/>
            <person name="Hawkins J."/>
            <person name="Pontaroli A.C."/>
            <person name="Estep M."/>
            <person name="Feng L."/>
            <person name="Vaughn J.N."/>
            <person name="Grimwood J."/>
            <person name="Jenkins J."/>
            <person name="Barry K."/>
            <person name="Lindquist E."/>
            <person name="Hellsten U."/>
            <person name="Deshpande S."/>
            <person name="Wang X."/>
            <person name="Wu X."/>
            <person name="Mitros T."/>
            <person name="Triplett J."/>
            <person name="Yang X."/>
            <person name="Ye C.Y."/>
            <person name="Mauro-Herrera M."/>
            <person name="Wang L."/>
            <person name="Li P."/>
            <person name="Sharma M."/>
            <person name="Sharma R."/>
            <person name="Ronald P.C."/>
            <person name="Panaud O."/>
            <person name="Kellogg E.A."/>
            <person name="Brutnell T.P."/>
            <person name="Doust A.N."/>
            <person name="Tuskan G.A."/>
            <person name="Rokhsar D."/>
            <person name="Devos K.M."/>
        </authorList>
    </citation>
    <scope>NUCLEOTIDE SEQUENCE [LARGE SCALE GENOMIC DNA]</scope>
    <source>
        <strain evidence="2">Yugu1</strain>
    </source>
</reference>
<gene>
    <name evidence="2" type="ORF">SETIT_2G437200v2</name>
</gene>
<dbReference type="PANTHER" id="PTHR33085:SF47">
    <property type="entry name" value="OS02G0513400 PROTEIN"/>
    <property type="match status" value="1"/>
</dbReference>